<evidence type="ECO:0000256" key="11">
    <source>
        <dbReference type="ARBA" id="ARBA00023136"/>
    </source>
</evidence>
<evidence type="ECO:0000256" key="4">
    <source>
        <dbReference type="ARBA" id="ARBA00022617"/>
    </source>
</evidence>
<dbReference type="PANTHER" id="PTHR46300">
    <property type="entry name" value="P450, PUTATIVE (EUROFUNG)-RELATED-RELATED"/>
    <property type="match status" value="1"/>
</dbReference>
<keyword evidence="4" id="KW-0349">Heme</keyword>
<dbReference type="GO" id="GO:0016705">
    <property type="term" value="F:oxidoreductase activity, acting on paired donors, with incorporation or reduction of molecular oxygen"/>
    <property type="evidence" value="ECO:0007669"/>
    <property type="project" value="InterPro"/>
</dbReference>
<protein>
    <submittedName>
        <fullName evidence="12">Uncharacterized protein</fullName>
    </submittedName>
</protein>
<keyword evidence="10" id="KW-0503">Monooxygenase</keyword>
<proteinExistence type="inferred from homology"/>
<gene>
    <name evidence="12" type="ORF">PHACADRAFT_57990</name>
</gene>
<dbReference type="KEGG" id="pco:PHACADRAFT_57990"/>
<keyword evidence="13" id="KW-1185">Reference proteome</keyword>
<dbReference type="GO" id="GO:0004497">
    <property type="term" value="F:monooxygenase activity"/>
    <property type="evidence" value="ECO:0007669"/>
    <property type="project" value="UniProtKB-KW"/>
</dbReference>
<name>K5VQJ4_PHACS</name>
<keyword evidence="5" id="KW-0812">Transmembrane</keyword>
<evidence type="ECO:0000256" key="3">
    <source>
        <dbReference type="ARBA" id="ARBA00010617"/>
    </source>
</evidence>
<dbReference type="GO" id="GO:0020037">
    <property type="term" value="F:heme binding"/>
    <property type="evidence" value="ECO:0007669"/>
    <property type="project" value="InterPro"/>
</dbReference>
<comment type="similarity">
    <text evidence="3">Belongs to the cytochrome P450 family.</text>
</comment>
<keyword evidence="7" id="KW-1133">Transmembrane helix</keyword>
<comment type="cofactor">
    <cofactor evidence="1">
        <name>heme</name>
        <dbReference type="ChEBI" id="CHEBI:30413"/>
    </cofactor>
</comment>
<dbReference type="EMBL" id="JH930708">
    <property type="protein sequence ID" value="EKM48824.1"/>
    <property type="molecule type" value="Genomic_DNA"/>
</dbReference>
<evidence type="ECO:0000313" key="12">
    <source>
        <dbReference type="EMBL" id="EKM48824.1"/>
    </source>
</evidence>
<dbReference type="InParanoid" id="K5VQJ4"/>
<evidence type="ECO:0000256" key="1">
    <source>
        <dbReference type="ARBA" id="ARBA00001971"/>
    </source>
</evidence>
<feature type="non-terminal residue" evidence="12">
    <location>
        <position position="1"/>
    </location>
</feature>
<evidence type="ECO:0000256" key="7">
    <source>
        <dbReference type="ARBA" id="ARBA00022989"/>
    </source>
</evidence>
<dbReference type="Gene3D" id="1.10.630.10">
    <property type="entry name" value="Cytochrome P450"/>
    <property type="match status" value="1"/>
</dbReference>
<dbReference type="GeneID" id="18920092"/>
<dbReference type="SUPFAM" id="SSF48264">
    <property type="entry name" value="Cytochrome P450"/>
    <property type="match status" value="1"/>
</dbReference>
<dbReference type="InterPro" id="IPR036396">
    <property type="entry name" value="Cyt_P450_sf"/>
</dbReference>
<evidence type="ECO:0000256" key="9">
    <source>
        <dbReference type="ARBA" id="ARBA00023004"/>
    </source>
</evidence>
<accession>K5VQJ4</accession>
<keyword evidence="6" id="KW-0479">Metal-binding</keyword>
<dbReference type="OrthoDB" id="2802867at2759"/>
<dbReference type="GO" id="GO:0005506">
    <property type="term" value="F:iron ion binding"/>
    <property type="evidence" value="ECO:0007669"/>
    <property type="project" value="InterPro"/>
</dbReference>
<evidence type="ECO:0000313" key="13">
    <source>
        <dbReference type="Proteomes" id="UP000008370"/>
    </source>
</evidence>
<evidence type="ECO:0000256" key="10">
    <source>
        <dbReference type="ARBA" id="ARBA00023033"/>
    </source>
</evidence>
<evidence type="ECO:0000256" key="2">
    <source>
        <dbReference type="ARBA" id="ARBA00004370"/>
    </source>
</evidence>
<keyword evidence="9" id="KW-0408">Iron</keyword>
<evidence type="ECO:0000256" key="8">
    <source>
        <dbReference type="ARBA" id="ARBA00023002"/>
    </source>
</evidence>
<keyword evidence="8" id="KW-0560">Oxidoreductase</keyword>
<evidence type="ECO:0000256" key="5">
    <source>
        <dbReference type="ARBA" id="ARBA00022692"/>
    </source>
</evidence>
<evidence type="ECO:0000256" key="6">
    <source>
        <dbReference type="ARBA" id="ARBA00022723"/>
    </source>
</evidence>
<dbReference type="HOGENOM" id="CLU_001570_2_2_1"/>
<sequence length="126" mass="14472">PGPRGWPIVGYLRTIEEPVSSAYRQWSEIYKSDIVGVNILGNNIVIANTLKVATGLLETRSAIYSDRCLTMMRELVKFDWNMGVARYDSHWRDTRKAASQGFHQQAILRYRPSKTKATLKLLRNLM</sequence>
<dbReference type="AlphaFoldDB" id="K5VQJ4"/>
<dbReference type="InterPro" id="IPR050364">
    <property type="entry name" value="Cytochrome_P450_fung"/>
</dbReference>
<dbReference type="GO" id="GO:0016020">
    <property type="term" value="C:membrane"/>
    <property type="evidence" value="ECO:0007669"/>
    <property type="project" value="UniProtKB-SubCell"/>
</dbReference>
<organism evidence="12 13">
    <name type="scientific">Phanerochaete carnosa (strain HHB-10118-sp)</name>
    <name type="common">White-rot fungus</name>
    <name type="synonym">Peniophora carnosa</name>
    <dbReference type="NCBI Taxonomy" id="650164"/>
    <lineage>
        <taxon>Eukaryota</taxon>
        <taxon>Fungi</taxon>
        <taxon>Dikarya</taxon>
        <taxon>Basidiomycota</taxon>
        <taxon>Agaricomycotina</taxon>
        <taxon>Agaricomycetes</taxon>
        <taxon>Polyporales</taxon>
        <taxon>Phanerochaetaceae</taxon>
        <taxon>Phanerochaete</taxon>
    </lineage>
</organism>
<feature type="non-terminal residue" evidence="12">
    <location>
        <position position="126"/>
    </location>
</feature>
<dbReference type="RefSeq" id="XP_007402623.1">
    <property type="nucleotide sequence ID" value="XM_007402561.1"/>
</dbReference>
<dbReference type="Proteomes" id="UP000008370">
    <property type="component" value="Unassembled WGS sequence"/>
</dbReference>
<keyword evidence="11" id="KW-0472">Membrane</keyword>
<reference evidence="12" key="1">
    <citation type="journal article" date="2012" name="BMC Genomics">
        <title>Comparative genomics of the white-rot fungi, Phanerochaete carnosa and P. chrysosporium, to elucidate the genetic basis of the distinct wood types they colonize.</title>
        <authorList>
            <person name="Suzuki H."/>
            <person name="MacDonald J."/>
            <person name="Syed K."/>
            <person name="Salamov A."/>
            <person name="Hori C."/>
            <person name="Aerts A."/>
            <person name="Henrissat B."/>
            <person name="Wiebenga A."/>
            <person name="vanKuyk P.A."/>
            <person name="Barry K."/>
            <person name="Lindquist E."/>
            <person name="LaButti K."/>
            <person name="Lapidus A."/>
            <person name="Lucas S."/>
            <person name="Coutinho P."/>
            <person name="Gong Y."/>
            <person name="Samejima M."/>
            <person name="Mahadevan R."/>
            <person name="Abou-Zaid M."/>
            <person name="de Vries R.P."/>
            <person name="Igarashi K."/>
            <person name="Yadav J.S."/>
            <person name="Grigoriev I.V."/>
            <person name="Master E.R."/>
        </authorList>
    </citation>
    <scope>NUCLEOTIDE SEQUENCE [LARGE SCALE GENOMIC DNA]</scope>
    <source>
        <strain evidence="12">HHB-10118-sp</strain>
    </source>
</reference>
<comment type="subcellular location">
    <subcellularLocation>
        <location evidence="2">Membrane</location>
    </subcellularLocation>
</comment>
<dbReference type="PANTHER" id="PTHR46300:SF5">
    <property type="entry name" value="CYTOCHROME P450"/>
    <property type="match status" value="1"/>
</dbReference>
<dbReference type="Pfam" id="PF00067">
    <property type="entry name" value="p450"/>
    <property type="match status" value="1"/>
</dbReference>
<dbReference type="InterPro" id="IPR001128">
    <property type="entry name" value="Cyt_P450"/>
</dbReference>